<reference evidence="1" key="1">
    <citation type="journal article" date="2020" name="mSystems">
        <title>Genome- and Community-Level Interaction Insights into Carbon Utilization and Element Cycling Functions of Hydrothermarchaeota in Hydrothermal Sediment.</title>
        <authorList>
            <person name="Zhou Z."/>
            <person name="Liu Y."/>
            <person name="Xu W."/>
            <person name="Pan J."/>
            <person name="Luo Z.H."/>
            <person name="Li M."/>
        </authorList>
    </citation>
    <scope>NUCLEOTIDE SEQUENCE [LARGE SCALE GENOMIC DNA]</scope>
    <source>
        <strain evidence="1">SpSt-114</strain>
    </source>
</reference>
<dbReference type="AlphaFoldDB" id="A0A7C5T156"/>
<gene>
    <name evidence="1" type="ORF">ENN04_05195</name>
</gene>
<protein>
    <submittedName>
        <fullName evidence="1">Uncharacterized protein</fullName>
    </submittedName>
</protein>
<evidence type="ECO:0000313" key="1">
    <source>
        <dbReference type="EMBL" id="HHO74019.1"/>
    </source>
</evidence>
<sequence>MAKDDWRIKGGRRRGKKALKYADLLWGDERKRNITLEDLCRCWNLDRLLKEGELQLGMEVFSQKEKFKLSHSQQMTLYYAYLVFKDWANKTQKHINRKALSKLLQYLMAITLVQNAKFCTCKEIFSFFKYDLRKLKDKDRKNPLPLEHYQKQASHLALPHIQKTLELLQNKEKVQKLGKLLGLPLL</sequence>
<dbReference type="EMBL" id="DSAC01000063">
    <property type="protein sequence ID" value="HHO74019.1"/>
    <property type="molecule type" value="Genomic_DNA"/>
</dbReference>
<name>A0A7C5T156_9AQUI</name>
<accession>A0A7C5T156</accession>
<organism evidence="1">
    <name type="scientific">Thermocrinis ruber</name>
    <dbReference type="NCBI Taxonomy" id="75906"/>
    <lineage>
        <taxon>Bacteria</taxon>
        <taxon>Pseudomonadati</taxon>
        <taxon>Aquificota</taxon>
        <taxon>Aquificia</taxon>
        <taxon>Aquificales</taxon>
        <taxon>Aquificaceae</taxon>
        <taxon>Thermocrinis</taxon>
    </lineage>
</organism>
<proteinExistence type="predicted"/>
<comment type="caution">
    <text evidence="1">The sequence shown here is derived from an EMBL/GenBank/DDBJ whole genome shotgun (WGS) entry which is preliminary data.</text>
</comment>